<accession>A0A0G4GAL9</accession>
<feature type="compositionally biased region" description="Basic and acidic residues" evidence="1">
    <location>
        <begin position="482"/>
        <end position="493"/>
    </location>
</feature>
<feature type="compositionally biased region" description="Pro residues" evidence="1">
    <location>
        <begin position="449"/>
        <end position="468"/>
    </location>
</feature>
<feature type="region of interest" description="Disordered" evidence="1">
    <location>
        <begin position="58"/>
        <end position="109"/>
    </location>
</feature>
<reference evidence="2 3" key="1">
    <citation type="submission" date="2014-11" db="EMBL/GenBank/DDBJ databases">
        <authorList>
            <person name="Zhu J."/>
            <person name="Qi W."/>
            <person name="Song R."/>
        </authorList>
    </citation>
    <scope>NUCLEOTIDE SEQUENCE [LARGE SCALE GENOMIC DNA]</scope>
</reference>
<feature type="region of interest" description="Disordered" evidence="1">
    <location>
        <begin position="1"/>
        <end position="37"/>
    </location>
</feature>
<keyword evidence="3" id="KW-1185">Reference proteome</keyword>
<feature type="region of interest" description="Disordered" evidence="1">
    <location>
        <begin position="482"/>
        <end position="519"/>
    </location>
</feature>
<gene>
    <name evidence="2" type="ORF">Vbra_22093</name>
</gene>
<feature type="region of interest" description="Disordered" evidence="1">
    <location>
        <begin position="434"/>
        <end position="468"/>
    </location>
</feature>
<evidence type="ECO:0000256" key="1">
    <source>
        <dbReference type="SAM" id="MobiDB-lite"/>
    </source>
</evidence>
<dbReference type="AlphaFoldDB" id="A0A0G4GAL9"/>
<protein>
    <submittedName>
        <fullName evidence="2">Uncharacterized protein</fullName>
    </submittedName>
</protein>
<dbReference type="VEuPathDB" id="CryptoDB:Vbra_22093"/>
<organism evidence="2 3">
    <name type="scientific">Vitrella brassicaformis (strain CCMP3155)</name>
    <dbReference type="NCBI Taxonomy" id="1169540"/>
    <lineage>
        <taxon>Eukaryota</taxon>
        <taxon>Sar</taxon>
        <taxon>Alveolata</taxon>
        <taxon>Colpodellida</taxon>
        <taxon>Vitrellaceae</taxon>
        <taxon>Vitrella</taxon>
    </lineage>
</organism>
<proteinExistence type="predicted"/>
<evidence type="ECO:0000313" key="2">
    <source>
        <dbReference type="EMBL" id="CEM26041.1"/>
    </source>
</evidence>
<name>A0A0G4GAL9_VITBC</name>
<evidence type="ECO:0000313" key="3">
    <source>
        <dbReference type="Proteomes" id="UP000041254"/>
    </source>
</evidence>
<dbReference type="EMBL" id="CDMY01000612">
    <property type="protein sequence ID" value="CEM26041.1"/>
    <property type="molecule type" value="Genomic_DNA"/>
</dbReference>
<feature type="compositionally biased region" description="Low complexity" evidence="1">
    <location>
        <begin position="1"/>
        <end position="26"/>
    </location>
</feature>
<dbReference type="Proteomes" id="UP000041254">
    <property type="component" value="Unassembled WGS sequence"/>
</dbReference>
<sequence>MAGSSPAPSSDPISLSPLLGSSSPSSDGHDGDMKDPAAIVLPSMSLVQLRQVLKDKRIKRLLASPPPPKAKAASKKRCRPDKGDDGGGVCDGEGEGEGEGEGAVGGGKQQGPIAIKTIQEVLGCEIVLKAEYEKVPEVPLPASAALMDPILAFSQDATTATTASPASTQQTTLPLATQAVQQQPQPNKDADTLHTYDLVELTFSCEIEAGSGPLLLQRTLTVWAGFCLYSLHRAMLLALQYEFGGGEFEHSWSLPPSAKIHRAMSDANVLLTRIVTQVGDQFYYTYGPFNFLVSVTNVCRWSEFANKPFSSLFMNWFPRLAEPPEGASTSLLRAPVFSEAGVDVGAAMTDDDVNHINKQLMKARFTRNMFRAKYDQPRKGPSAGQRKKLKCFFPDRKTFDEAAVLESFKLPVRVFLTHLLQGAAYGPSLANYTDLAPAEHPPDQQQHHPLPPPLYGPPLPPHRQPYPAPPVPLIVMGYPVDEHHGHREDRDPFHGPPPAFPPCCDDGDEPMAPHRDARDPYDAAAAPKLSFSPHDMDDDDDLFASALCPPLPFAVPAGGGGSEVAMTDEAPAVAAAVGSGAGEGTNNLKRKRRRITLID</sequence>
<dbReference type="InParanoid" id="A0A0G4GAL9"/>